<dbReference type="Proteomes" id="UP000887568">
    <property type="component" value="Unplaced"/>
</dbReference>
<evidence type="ECO:0000313" key="3">
    <source>
        <dbReference type="Proteomes" id="UP000887568"/>
    </source>
</evidence>
<evidence type="ECO:0000313" key="2">
    <source>
        <dbReference type="EnsemblMetazoa" id="XP_038064165.1"/>
    </source>
</evidence>
<sequence length="283" mass="31524">MATSNKLCYTSEQVEVNLMKESVEFWKRNDIILPVAPLLTAKQLLELPGRRSLTMSKKLMALWKSKAVPNVSAKSIVSYQTVRRDKETSSATESLSSQVQGSNQEIMPGSPERPRDVSVDSATGSRMEETPPIFSDLSQLSESRDSTQPSFQIEHTTGRQKRHLTGQSIEEETTTPLDKTGMEIPVPTLQLEGIPETHKSPENSSSEEDQPIKIHHQKVVRDIAELTAVDETITFKDLVPLSTSCARASKVFSICVEFAASNLIVIWQTIAYGDIYIKRGELF</sequence>
<dbReference type="RefSeq" id="XP_038064165.1">
    <property type="nucleotide sequence ID" value="XM_038208237.1"/>
</dbReference>
<dbReference type="AlphaFoldDB" id="A0A914AJK2"/>
<evidence type="ECO:0000256" key="1">
    <source>
        <dbReference type="SAM" id="MobiDB-lite"/>
    </source>
</evidence>
<organism evidence="2 3">
    <name type="scientific">Patiria miniata</name>
    <name type="common">Bat star</name>
    <name type="synonym">Asterina miniata</name>
    <dbReference type="NCBI Taxonomy" id="46514"/>
    <lineage>
        <taxon>Eukaryota</taxon>
        <taxon>Metazoa</taxon>
        <taxon>Echinodermata</taxon>
        <taxon>Eleutherozoa</taxon>
        <taxon>Asterozoa</taxon>
        <taxon>Asteroidea</taxon>
        <taxon>Valvatacea</taxon>
        <taxon>Valvatida</taxon>
        <taxon>Asterinidae</taxon>
        <taxon>Patiria</taxon>
    </lineage>
</organism>
<accession>A0A914AJK2</accession>
<dbReference type="OMA" id="ICIRRGD"/>
<protein>
    <submittedName>
        <fullName evidence="2">Uncharacterized protein</fullName>
    </submittedName>
</protein>
<dbReference type="OrthoDB" id="10071381at2759"/>
<dbReference type="EnsemblMetazoa" id="XM_038208237.1">
    <property type="protein sequence ID" value="XP_038064165.1"/>
    <property type="gene ID" value="LOC119734697"/>
</dbReference>
<feature type="compositionally biased region" description="Polar residues" evidence="1">
    <location>
        <begin position="136"/>
        <end position="155"/>
    </location>
</feature>
<feature type="region of interest" description="Disordered" evidence="1">
    <location>
        <begin position="83"/>
        <end position="181"/>
    </location>
</feature>
<name>A0A914AJK2_PATMI</name>
<reference evidence="2" key="1">
    <citation type="submission" date="2022-11" db="UniProtKB">
        <authorList>
            <consortium name="EnsemblMetazoa"/>
        </authorList>
    </citation>
    <scope>IDENTIFICATION</scope>
</reference>
<proteinExistence type="predicted"/>
<keyword evidence="3" id="KW-1185">Reference proteome</keyword>
<feature type="compositionally biased region" description="Polar residues" evidence="1">
    <location>
        <begin position="89"/>
        <end position="105"/>
    </location>
</feature>
<dbReference type="GeneID" id="119734697"/>